<feature type="compositionally biased region" description="Polar residues" evidence="2">
    <location>
        <begin position="245"/>
        <end position="258"/>
    </location>
</feature>
<accession>A0A2N5UVC6</accession>
<organism evidence="3 4">
    <name type="scientific">Puccinia coronata f. sp. avenae</name>
    <dbReference type="NCBI Taxonomy" id="200324"/>
    <lineage>
        <taxon>Eukaryota</taxon>
        <taxon>Fungi</taxon>
        <taxon>Dikarya</taxon>
        <taxon>Basidiomycota</taxon>
        <taxon>Pucciniomycotina</taxon>
        <taxon>Pucciniomycetes</taxon>
        <taxon>Pucciniales</taxon>
        <taxon>Pucciniaceae</taxon>
        <taxon>Puccinia</taxon>
    </lineage>
</organism>
<proteinExistence type="predicted"/>
<name>A0A2N5UVC6_9BASI</name>
<feature type="coiled-coil region" evidence="1">
    <location>
        <begin position="346"/>
        <end position="418"/>
    </location>
</feature>
<feature type="compositionally biased region" description="Basic and acidic residues" evidence="2">
    <location>
        <begin position="232"/>
        <end position="242"/>
    </location>
</feature>
<dbReference type="EMBL" id="PGCI01000086">
    <property type="protein sequence ID" value="PLW41711.1"/>
    <property type="molecule type" value="Genomic_DNA"/>
</dbReference>
<keyword evidence="1" id="KW-0175">Coiled coil</keyword>
<reference evidence="3 4" key="1">
    <citation type="submission" date="2017-11" db="EMBL/GenBank/DDBJ databases">
        <title>De novo assembly and phasing of dikaryotic genomes from two isolates of Puccinia coronata f. sp. avenae, the causal agent of oat crown rust.</title>
        <authorList>
            <person name="Miller M.E."/>
            <person name="Zhang Y."/>
            <person name="Omidvar V."/>
            <person name="Sperschneider J."/>
            <person name="Schwessinger B."/>
            <person name="Raley C."/>
            <person name="Palmer J.M."/>
            <person name="Garnica D."/>
            <person name="Upadhyaya N."/>
            <person name="Rathjen J."/>
            <person name="Taylor J.M."/>
            <person name="Park R.F."/>
            <person name="Dodds P.N."/>
            <person name="Hirsch C.D."/>
            <person name="Kianian S.F."/>
            <person name="Figueroa M."/>
        </authorList>
    </citation>
    <scope>NUCLEOTIDE SEQUENCE [LARGE SCALE GENOMIC DNA]</scope>
    <source>
        <strain evidence="3">12SD80</strain>
    </source>
</reference>
<evidence type="ECO:0000313" key="3">
    <source>
        <dbReference type="EMBL" id="PLW41711.1"/>
    </source>
</evidence>
<protein>
    <submittedName>
        <fullName evidence="3">Uncharacterized protein</fullName>
    </submittedName>
</protein>
<evidence type="ECO:0000313" key="4">
    <source>
        <dbReference type="Proteomes" id="UP000235392"/>
    </source>
</evidence>
<sequence length="418" mass="48075">MIPPNPNNPVNTENNGCPCPLCSSIIHTSPSEIEKVSSQKNDLSTKFNQNHYHTPNNLQFNLSSGDVSDFLIKSSLQVKQQREGPKRSQLSPKTDVDCFPMGLSEEFSNSDLETLSNLLMEKRPKDMEDWEGVKLCYNIYAQLNHGKQRTVRELQEKNFSIKKYQESFCSCDDCKFDLNEGTKKQEEDERDNYQPCISNISVKQNFKQRYNNKRVDIPNSVSPMGSFINQNQDDKTGDKTDSDSYQSSTYGLSQSDSEISLKKDSDSDMSQFPSIKKSTQTEGDFSPLMNEDRKLNGDFEAFPSNSSEKIKKELEDLENKPIISGIKKIDLNMSEKKKDKSNECIINFYERRLDEAQTRITFLEGKVFDLEVKNSKEEYYSEKIQEIQLEIILLTDKLTQMVEENASLEEHVSQLHRN</sequence>
<dbReference type="Proteomes" id="UP000235392">
    <property type="component" value="Unassembled WGS sequence"/>
</dbReference>
<evidence type="ECO:0000256" key="2">
    <source>
        <dbReference type="SAM" id="MobiDB-lite"/>
    </source>
</evidence>
<dbReference type="AlphaFoldDB" id="A0A2N5UVC6"/>
<comment type="caution">
    <text evidence="3">The sequence shown here is derived from an EMBL/GenBank/DDBJ whole genome shotgun (WGS) entry which is preliminary data.</text>
</comment>
<feature type="compositionally biased region" description="Polar residues" evidence="2">
    <location>
        <begin position="219"/>
        <end position="231"/>
    </location>
</feature>
<feature type="compositionally biased region" description="Polar residues" evidence="2">
    <location>
        <begin position="268"/>
        <end position="283"/>
    </location>
</feature>
<feature type="region of interest" description="Disordered" evidence="2">
    <location>
        <begin position="215"/>
        <end position="288"/>
    </location>
</feature>
<gene>
    <name evidence="3" type="ORF">PCASD_05682</name>
</gene>
<evidence type="ECO:0000256" key="1">
    <source>
        <dbReference type="SAM" id="Coils"/>
    </source>
</evidence>